<dbReference type="SUPFAM" id="SSF48452">
    <property type="entry name" value="TPR-like"/>
    <property type="match status" value="2"/>
</dbReference>
<dbReference type="InterPro" id="IPR011990">
    <property type="entry name" value="TPR-like_helical_dom_sf"/>
</dbReference>
<comment type="caution">
    <text evidence="5">The sequence shown here is derived from an EMBL/GenBank/DDBJ whole genome shotgun (WGS) entry which is preliminary data.</text>
</comment>
<dbReference type="PANTHER" id="PTHR44200">
    <property type="entry name" value="DNAJ HOMOLOG SUBFAMILY C MEMBER 7"/>
    <property type="match status" value="1"/>
</dbReference>
<feature type="compositionally biased region" description="Basic residues" evidence="3">
    <location>
        <begin position="1"/>
        <end position="12"/>
    </location>
</feature>
<dbReference type="EMBL" id="JACETU010000004">
    <property type="protein sequence ID" value="KAF7431074.1"/>
    <property type="molecule type" value="Genomic_DNA"/>
</dbReference>
<feature type="region of interest" description="Disordered" evidence="3">
    <location>
        <begin position="515"/>
        <end position="541"/>
    </location>
</feature>
<reference evidence="5" key="1">
    <citation type="submission" date="2019-07" db="EMBL/GenBank/DDBJ databases">
        <authorList>
            <person name="Palmer J.M."/>
        </authorList>
    </citation>
    <scope>NUCLEOTIDE SEQUENCE</scope>
    <source>
        <strain evidence="5">PC9</strain>
    </source>
</reference>
<dbReference type="PANTHER" id="PTHR44200:SF1">
    <property type="entry name" value="DNAJ HOMOLOG SUBFAMILY C MEMBER 7"/>
    <property type="match status" value="1"/>
</dbReference>
<organism evidence="5 6">
    <name type="scientific">Pleurotus ostreatus</name>
    <name type="common">Oyster mushroom</name>
    <name type="synonym">White-rot fungus</name>
    <dbReference type="NCBI Taxonomy" id="5322"/>
    <lineage>
        <taxon>Eukaryota</taxon>
        <taxon>Fungi</taxon>
        <taxon>Dikarya</taxon>
        <taxon>Basidiomycota</taxon>
        <taxon>Agaricomycotina</taxon>
        <taxon>Agaricomycetes</taxon>
        <taxon>Agaricomycetidae</taxon>
        <taxon>Agaricales</taxon>
        <taxon>Pleurotineae</taxon>
        <taxon>Pleurotaceae</taxon>
        <taxon>Pleurotus</taxon>
    </lineage>
</organism>
<keyword evidence="6" id="KW-1185">Reference proteome</keyword>
<sequence>MTNKKNKQRKRPAASSDAAAGNEGSSSPSTDAGDLNRSGQSPEASTSPLSPTTEPAQEDHIALAEKTKERGNVAFKEKRFAEAVELYTSAIDLNPNEPAYLTNRAASYMAMKRFRPALQDCQVALALQSSTLPPPSKTLIRLAKCQLALGSTTRHFRQITQLESHLKTFEKSRADSNWGMARLALDKCFQGIEGEGGEVPADWRLWKTELELARGALEVASGSANDALRLNPNSPDILALRGLILFISGKLPQALQHVQSALRLDPDHPRAQKLRKRVKDIERLKEEGNVLFKQGSLEPAIEKYTEALERIGAADDECKGGYIRATLLSNRATTLLKLERYQEALEDTNVSIELNDSAFKVYRTRARINLGLEAFEEAVRDFKRAIELANTDGLTGPSDVRSLQNELRKAEVALKQSKTKDYYGILGVKRDCTEIEIKKAYRMQSLKHHPDKGGDEEKFKLVVEAHAVLSDPRRRQRYDMGEDDEPSGGDQFNGGFAHMDISELLAQFGGGGGGGGFPSGGFHSGHSHGGGRQRYSQGYPF</sequence>
<keyword evidence="2" id="KW-0175">Coiled coil</keyword>
<name>A0A8H7DUF1_PLEOS</name>
<dbReference type="InterPro" id="IPR036869">
    <property type="entry name" value="J_dom_sf"/>
</dbReference>
<dbReference type="GeneID" id="59376610"/>
<dbReference type="InterPro" id="IPR052758">
    <property type="entry name" value="SRC_co-chaperone"/>
</dbReference>
<feature type="repeat" description="TPR" evidence="1">
    <location>
        <begin position="64"/>
        <end position="97"/>
    </location>
</feature>
<dbReference type="Gene3D" id="1.25.40.10">
    <property type="entry name" value="Tetratricopeptide repeat domain"/>
    <property type="match status" value="1"/>
</dbReference>
<evidence type="ECO:0000313" key="6">
    <source>
        <dbReference type="Proteomes" id="UP000623687"/>
    </source>
</evidence>
<dbReference type="CDD" id="cd06257">
    <property type="entry name" value="DnaJ"/>
    <property type="match status" value="1"/>
</dbReference>
<dbReference type="PRINTS" id="PR00625">
    <property type="entry name" value="JDOMAIN"/>
</dbReference>
<dbReference type="Pfam" id="PF13181">
    <property type="entry name" value="TPR_8"/>
    <property type="match status" value="1"/>
</dbReference>
<dbReference type="InterPro" id="IPR018253">
    <property type="entry name" value="DnaJ_domain_CS"/>
</dbReference>
<dbReference type="Pfam" id="PF00226">
    <property type="entry name" value="DnaJ"/>
    <property type="match status" value="1"/>
</dbReference>
<feature type="repeat" description="TPR" evidence="1">
    <location>
        <begin position="359"/>
        <end position="392"/>
    </location>
</feature>
<feature type="repeat" description="TPR" evidence="1">
    <location>
        <begin position="235"/>
        <end position="268"/>
    </location>
</feature>
<evidence type="ECO:0000256" key="1">
    <source>
        <dbReference type="PROSITE-ProRule" id="PRU00339"/>
    </source>
</evidence>
<dbReference type="SUPFAM" id="SSF46565">
    <property type="entry name" value="Chaperone J-domain"/>
    <property type="match status" value="1"/>
</dbReference>
<dbReference type="InterPro" id="IPR001623">
    <property type="entry name" value="DnaJ_domain"/>
</dbReference>
<gene>
    <name evidence="5" type="ORF">PC9H_006792</name>
</gene>
<dbReference type="PROSITE" id="PS50076">
    <property type="entry name" value="DNAJ_2"/>
    <property type="match status" value="1"/>
</dbReference>
<protein>
    <recommendedName>
        <fullName evidence="4">J domain-containing protein</fullName>
    </recommendedName>
</protein>
<dbReference type="PROSITE" id="PS00636">
    <property type="entry name" value="DNAJ_1"/>
    <property type="match status" value="1"/>
</dbReference>
<feature type="domain" description="J" evidence="4">
    <location>
        <begin position="421"/>
        <end position="482"/>
    </location>
</feature>
<keyword evidence="1" id="KW-0802">TPR repeat</keyword>
<feature type="region of interest" description="Disordered" evidence="3">
    <location>
        <begin position="1"/>
        <end position="58"/>
    </location>
</feature>
<evidence type="ECO:0000259" key="4">
    <source>
        <dbReference type="PROSITE" id="PS50076"/>
    </source>
</evidence>
<dbReference type="VEuPathDB" id="FungiDB:PC9H_006792"/>
<evidence type="ECO:0000256" key="3">
    <source>
        <dbReference type="SAM" id="MobiDB-lite"/>
    </source>
</evidence>
<dbReference type="OrthoDB" id="10250354at2759"/>
<dbReference type="RefSeq" id="XP_036632352.1">
    <property type="nucleotide sequence ID" value="XM_036776333.1"/>
</dbReference>
<dbReference type="Pfam" id="PF13432">
    <property type="entry name" value="TPR_16"/>
    <property type="match status" value="1"/>
</dbReference>
<dbReference type="Proteomes" id="UP000623687">
    <property type="component" value="Unassembled WGS sequence"/>
</dbReference>
<dbReference type="InterPro" id="IPR019734">
    <property type="entry name" value="TPR_rpt"/>
</dbReference>
<accession>A0A8H7DUF1</accession>
<feature type="region of interest" description="Disordered" evidence="3">
    <location>
        <begin position="472"/>
        <end position="494"/>
    </location>
</feature>
<feature type="coiled-coil region" evidence="2">
    <location>
        <begin position="372"/>
        <end position="420"/>
    </location>
</feature>
<feature type="compositionally biased region" description="Polar residues" evidence="3">
    <location>
        <begin position="37"/>
        <end position="55"/>
    </location>
</feature>
<dbReference type="PROSITE" id="PS50005">
    <property type="entry name" value="TPR"/>
    <property type="match status" value="3"/>
</dbReference>
<evidence type="ECO:0000313" key="5">
    <source>
        <dbReference type="EMBL" id="KAF7431074.1"/>
    </source>
</evidence>
<feature type="compositionally biased region" description="Gly residues" evidence="3">
    <location>
        <begin position="515"/>
        <end position="524"/>
    </location>
</feature>
<evidence type="ECO:0000256" key="2">
    <source>
        <dbReference type="SAM" id="Coils"/>
    </source>
</evidence>
<dbReference type="AlphaFoldDB" id="A0A8H7DUF1"/>
<dbReference type="SMART" id="SM00271">
    <property type="entry name" value="DnaJ"/>
    <property type="match status" value="1"/>
</dbReference>
<proteinExistence type="predicted"/>
<dbReference type="Gene3D" id="1.10.287.110">
    <property type="entry name" value="DnaJ domain"/>
    <property type="match status" value="1"/>
</dbReference>
<dbReference type="SMART" id="SM00028">
    <property type="entry name" value="TPR"/>
    <property type="match status" value="6"/>
</dbReference>